<gene>
    <name evidence="1" type="ORF">S06H3_61038</name>
</gene>
<name>X1Q357_9ZZZZ</name>
<dbReference type="EMBL" id="BARV01039930">
    <property type="protein sequence ID" value="GAI49191.1"/>
    <property type="molecule type" value="Genomic_DNA"/>
</dbReference>
<proteinExistence type="predicted"/>
<reference evidence="1" key="1">
    <citation type="journal article" date="2014" name="Front. Microbiol.">
        <title>High frequency of phylogenetically diverse reductive dehalogenase-homologous genes in deep subseafloor sedimentary metagenomes.</title>
        <authorList>
            <person name="Kawai M."/>
            <person name="Futagami T."/>
            <person name="Toyoda A."/>
            <person name="Takaki Y."/>
            <person name="Nishi S."/>
            <person name="Hori S."/>
            <person name="Arai W."/>
            <person name="Tsubouchi T."/>
            <person name="Morono Y."/>
            <person name="Uchiyama I."/>
            <person name="Ito T."/>
            <person name="Fujiyama A."/>
            <person name="Inagaki F."/>
            <person name="Takami H."/>
        </authorList>
    </citation>
    <scope>NUCLEOTIDE SEQUENCE</scope>
    <source>
        <strain evidence="1">Expedition CK06-06</strain>
    </source>
</reference>
<protein>
    <submittedName>
        <fullName evidence="1">Uncharacterized protein</fullName>
    </submittedName>
</protein>
<evidence type="ECO:0000313" key="1">
    <source>
        <dbReference type="EMBL" id="GAI49191.1"/>
    </source>
</evidence>
<sequence length="89" mass="9809">FPSSEIAGHGCSSVSPCSESLAGGKRGLSTAVDAQKLCKVLHIPEAITWLEYRLEYRLECYWKFAGALPELCQGFARELPQNCQKNTAF</sequence>
<comment type="caution">
    <text evidence="1">The sequence shown here is derived from an EMBL/GenBank/DDBJ whole genome shotgun (WGS) entry which is preliminary data.</text>
</comment>
<organism evidence="1">
    <name type="scientific">marine sediment metagenome</name>
    <dbReference type="NCBI Taxonomy" id="412755"/>
    <lineage>
        <taxon>unclassified sequences</taxon>
        <taxon>metagenomes</taxon>
        <taxon>ecological metagenomes</taxon>
    </lineage>
</organism>
<feature type="non-terminal residue" evidence="1">
    <location>
        <position position="1"/>
    </location>
</feature>
<dbReference type="AlphaFoldDB" id="X1Q357"/>
<accession>X1Q357</accession>